<organism evidence="2 3">
    <name type="scientific">Serendipita vermifera MAFF 305830</name>
    <dbReference type="NCBI Taxonomy" id="933852"/>
    <lineage>
        <taxon>Eukaryota</taxon>
        <taxon>Fungi</taxon>
        <taxon>Dikarya</taxon>
        <taxon>Basidiomycota</taxon>
        <taxon>Agaricomycotina</taxon>
        <taxon>Agaricomycetes</taxon>
        <taxon>Sebacinales</taxon>
        <taxon>Serendipitaceae</taxon>
        <taxon>Serendipita</taxon>
    </lineage>
</organism>
<evidence type="ECO:0000313" key="3">
    <source>
        <dbReference type="Proteomes" id="UP000054097"/>
    </source>
</evidence>
<dbReference type="HOGENOM" id="CLU_1670466_0_0_1"/>
<dbReference type="Proteomes" id="UP000054097">
    <property type="component" value="Unassembled WGS sequence"/>
</dbReference>
<reference evidence="3" key="2">
    <citation type="submission" date="2015-01" db="EMBL/GenBank/DDBJ databases">
        <title>Evolutionary Origins and Diversification of the Mycorrhizal Mutualists.</title>
        <authorList>
            <consortium name="DOE Joint Genome Institute"/>
            <consortium name="Mycorrhizal Genomics Consortium"/>
            <person name="Kohler A."/>
            <person name="Kuo A."/>
            <person name="Nagy L.G."/>
            <person name="Floudas D."/>
            <person name="Copeland A."/>
            <person name="Barry K.W."/>
            <person name="Cichocki N."/>
            <person name="Veneault-Fourrey C."/>
            <person name="LaButti K."/>
            <person name="Lindquist E.A."/>
            <person name="Lipzen A."/>
            <person name="Lundell T."/>
            <person name="Morin E."/>
            <person name="Murat C."/>
            <person name="Riley R."/>
            <person name="Ohm R."/>
            <person name="Sun H."/>
            <person name="Tunlid A."/>
            <person name="Henrissat B."/>
            <person name="Grigoriev I.V."/>
            <person name="Hibbett D.S."/>
            <person name="Martin F."/>
        </authorList>
    </citation>
    <scope>NUCLEOTIDE SEQUENCE [LARGE SCALE GENOMIC DNA]</scope>
    <source>
        <strain evidence="3">MAFF 305830</strain>
    </source>
</reference>
<dbReference type="EMBL" id="KN824321">
    <property type="protein sequence ID" value="KIM24716.1"/>
    <property type="molecule type" value="Genomic_DNA"/>
</dbReference>
<keyword evidence="3" id="KW-1185">Reference proteome</keyword>
<accession>A0A0C3AZP2</accession>
<dbReference type="AlphaFoldDB" id="A0A0C3AZP2"/>
<protein>
    <submittedName>
        <fullName evidence="2">Uncharacterized protein</fullName>
    </submittedName>
</protein>
<feature type="region of interest" description="Disordered" evidence="1">
    <location>
        <begin position="1"/>
        <end position="51"/>
    </location>
</feature>
<sequence>MATQPNSSLGVPIKMPTDRRIIQKPVSATNLRQNVASPIPSPRPAMRPMNRGNHAQVVLLKRKRNEEPLDGLLLEMNSRNMSDLDLARQTAENSADDEAGEDEDVTVKDSIRARKRKKVASSRGFFQLAETVEKAKWDDEAWRRDFNKAKRLLPQLLG</sequence>
<feature type="region of interest" description="Disordered" evidence="1">
    <location>
        <begin position="84"/>
        <end position="105"/>
    </location>
</feature>
<dbReference type="OrthoDB" id="6255506at2759"/>
<name>A0A0C3AZP2_SERVB</name>
<reference evidence="2 3" key="1">
    <citation type="submission" date="2014-04" db="EMBL/GenBank/DDBJ databases">
        <authorList>
            <consortium name="DOE Joint Genome Institute"/>
            <person name="Kuo A."/>
            <person name="Zuccaro A."/>
            <person name="Kohler A."/>
            <person name="Nagy L.G."/>
            <person name="Floudas D."/>
            <person name="Copeland A."/>
            <person name="Barry K.W."/>
            <person name="Cichocki N."/>
            <person name="Veneault-Fourrey C."/>
            <person name="LaButti K."/>
            <person name="Lindquist E.A."/>
            <person name="Lipzen A."/>
            <person name="Lundell T."/>
            <person name="Morin E."/>
            <person name="Murat C."/>
            <person name="Sun H."/>
            <person name="Tunlid A."/>
            <person name="Henrissat B."/>
            <person name="Grigoriev I.V."/>
            <person name="Hibbett D.S."/>
            <person name="Martin F."/>
            <person name="Nordberg H.P."/>
            <person name="Cantor M.N."/>
            <person name="Hua S.X."/>
        </authorList>
    </citation>
    <scope>NUCLEOTIDE SEQUENCE [LARGE SCALE GENOMIC DNA]</scope>
    <source>
        <strain evidence="2 3">MAFF 305830</strain>
    </source>
</reference>
<evidence type="ECO:0000313" key="2">
    <source>
        <dbReference type="EMBL" id="KIM24716.1"/>
    </source>
</evidence>
<feature type="compositionally biased region" description="Acidic residues" evidence="1">
    <location>
        <begin position="94"/>
        <end position="104"/>
    </location>
</feature>
<evidence type="ECO:0000256" key="1">
    <source>
        <dbReference type="SAM" id="MobiDB-lite"/>
    </source>
</evidence>
<feature type="compositionally biased region" description="Polar residues" evidence="1">
    <location>
        <begin position="26"/>
        <end position="36"/>
    </location>
</feature>
<proteinExistence type="predicted"/>
<gene>
    <name evidence="2" type="ORF">M408DRAFT_230818</name>
</gene>